<organism evidence="2 3">
    <name type="scientific">Mycolicibacterium aubagnense</name>
    <dbReference type="NCBI Taxonomy" id="319707"/>
    <lineage>
        <taxon>Bacteria</taxon>
        <taxon>Bacillati</taxon>
        <taxon>Actinomycetota</taxon>
        <taxon>Actinomycetes</taxon>
        <taxon>Mycobacteriales</taxon>
        <taxon>Mycobacteriaceae</taxon>
        <taxon>Mycolicibacterium</taxon>
    </lineage>
</organism>
<dbReference type="EMBL" id="AP022577">
    <property type="protein sequence ID" value="BBX87868.1"/>
    <property type="molecule type" value="Genomic_DNA"/>
</dbReference>
<dbReference type="RefSeq" id="WP_138230309.1">
    <property type="nucleotide sequence ID" value="NZ_AP022577.1"/>
</dbReference>
<evidence type="ECO:0008006" key="4">
    <source>
        <dbReference type="Google" id="ProtNLM"/>
    </source>
</evidence>
<reference evidence="2 3" key="1">
    <citation type="journal article" date="2019" name="Emerg. Microbes Infect.">
        <title>Comprehensive subspecies identification of 175 nontuberculous mycobacteria species based on 7547 genomic profiles.</title>
        <authorList>
            <person name="Matsumoto Y."/>
            <person name="Kinjo T."/>
            <person name="Motooka D."/>
            <person name="Nabeya D."/>
            <person name="Jung N."/>
            <person name="Uechi K."/>
            <person name="Horii T."/>
            <person name="Iida T."/>
            <person name="Fujita J."/>
            <person name="Nakamura S."/>
        </authorList>
    </citation>
    <scope>NUCLEOTIDE SEQUENCE [LARGE SCALE GENOMIC DNA]</scope>
    <source>
        <strain evidence="2 3">JCM 15296</strain>
    </source>
</reference>
<gene>
    <name evidence="2" type="ORF">MAUB_57410</name>
</gene>
<dbReference type="InterPro" id="IPR021739">
    <property type="entry name" value="SaV-like"/>
</dbReference>
<name>A0ABN5Z1P9_9MYCO</name>
<dbReference type="Proteomes" id="UP000465609">
    <property type="component" value="Chromosome"/>
</dbReference>
<protein>
    <recommendedName>
        <fullName evidence="4">DUF3310 domain-containing protein</fullName>
    </recommendedName>
</protein>
<evidence type="ECO:0000313" key="3">
    <source>
        <dbReference type="Proteomes" id="UP000465609"/>
    </source>
</evidence>
<keyword evidence="3" id="KW-1185">Reference proteome</keyword>
<proteinExistence type="predicted"/>
<evidence type="ECO:0000256" key="1">
    <source>
        <dbReference type="SAM" id="MobiDB-lite"/>
    </source>
</evidence>
<sequence length="135" mass="15243">MESPNTAIRETSAVPAAVEHDPVNHPSHYTNHPSGIECITVTRLLGFDIGNATKYVWRRGDKGNAIQDLDKALFYLDDACVHARRNRKVPRRAARLLFRVADAEPDPLAAQFYRAVAHRRWHIATAMVQALRYNA</sequence>
<feature type="region of interest" description="Disordered" evidence="1">
    <location>
        <begin position="1"/>
        <end position="29"/>
    </location>
</feature>
<evidence type="ECO:0000313" key="2">
    <source>
        <dbReference type="EMBL" id="BBX87868.1"/>
    </source>
</evidence>
<dbReference type="Pfam" id="PF11753">
    <property type="entry name" value="DUF3310"/>
    <property type="match status" value="1"/>
</dbReference>
<accession>A0ABN5Z1P9</accession>